<evidence type="ECO:0000256" key="2">
    <source>
        <dbReference type="ARBA" id="ARBA00022908"/>
    </source>
</evidence>
<protein>
    <submittedName>
        <fullName evidence="6">Tyrosine-type recombinase/integrase</fullName>
    </submittedName>
</protein>
<evidence type="ECO:0000256" key="4">
    <source>
        <dbReference type="ARBA" id="ARBA00023172"/>
    </source>
</evidence>
<dbReference type="EMBL" id="CP091511">
    <property type="protein sequence ID" value="UOO87996.1"/>
    <property type="molecule type" value="Genomic_DNA"/>
</dbReference>
<keyword evidence="7" id="KW-1185">Reference proteome</keyword>
<dbReference type="Gene3D" id="1.10.443.10">
    <property type="entry name" value="Intergrase catalytic core"/>
    <property type="match status" value="1"/>
</dbReference>
<keyword evidence="4" id="KW-0233">DNA recombination</keyword>
<gene>
    <name evidence="6" type="ORF">LVJ82_10875</name>
</gene>
<keyword evidence="3" id="KW-0238">DNA-binding</keyword>
<dbReference type="PANTHER" id="PTHR30629:SF6">
    <property type="entry name" value="PROPHAGE INTEGRASE INTA-RELATED"/>
    <property type="match status" value="1"/>
</dbReference>
<dbReference type="InterPro" id="IPR002104">
    <property type="entry name" value="Integrase_catalytic"/>
</dbReference>
<dbReference type="InterPro" id="IPR010998">
    <property type="entry name" value="Integrase_recombinase_N"/>
</dbReference>
<keyword evidence="2" id="KW-0229">DNA integration</keyword>
<dbReference type="InterPro" id="IPR038488">
    <property type="entry name" value="Integrase_DNA-bd_sf"/>
</dbReference>
<comment type="similarity">
    <text evidence="1">Belongs to the 'phage' integrase family.</text>
</comment>
<dbReference type="PROSITE" id="PS51898">
    <property type="entry name" value="TYR_RECOMBINASE"/>
    <property type="match status" value="1"/>
</dbReference>
<sequence length="390" mass="44604">MPKIAKRLTDAAVKAAKPKDKTYKLTGGKGLYLFVKPNGGKLWAFRYIDKALNKDCTVYLGSYPNFSLAEATEWADTLKQRVVRGLPVIEEKPDTSKYIFDSVYAAWFERWQPTVSMGYAAQVKRAIDKDVLPILTGKDVREIKPVHIVDALRPFEQRNALEYLRRTKTALNLLFGYAVSSGLSDTNPVASVQNNAFRKAIKGNFDALPEADLPILMAWFSASTTITKLAIKWQLMTMTRPNETVGATFNEIDLDKKLWVIPAERMKRNREHVVPLTAELMELLDTIRYINQGGTYLFESLDGKGHLHRESPRLALRKAKFNTTAHGLRSTASTILNESRKFREDVIEAQLSHSDKDKVRSAYNRTDYLEERREMLQWWHDFLAQQEAKE</sequence>
<dbReference type="CDD" id="cd00801">
    <property type="entry name" value="INT_P4_C"/>
    <property type="match status" value="1"/>
</dbReference>
<organism evidence="6 7">
    <name type="scientific">Vitreoscilla massiliensis</name>
    <dbReference type="NCBI Taxonomy" id="1689272"/>
    <lineage>
        <taxon>Bacteria</taxon>
        <taxon>Pseudomonadati</taxon>
        <taxon>Pseudomonadota</taxon>
        <taxon>Betaproteobacteria</taxon>
        <taxon>Neisseriales</taxon>
        <taxon>Neisseriaceae</taxon>
        <taxon>Vitreoscilla</taxon>
    </lineage>
</organism>
<proteinExistence type="inferred from homology"/>
<dbReference type="InterPro" id="IPR011010">
    <property type="entry name" value="DNA_brk_join_enz"/>
</dbReference>
<dbReference type="Pfam" id="PF13356">
    <property type="entry name" value="Arm-DNA-bind_3"/>
    <property type="match status" value="1"/>
</dbReference>
<dbReference type="SUPFAM" id="SSF56349">
    <property type="entry name" value="DNA breaking-rejoining enzymes"/>
    <property type="match status" value="1"/>
</dbReference>
<dbReference type="Pfam" id="PF00589">
    <property type="entry name" value="Phage_integrase"/>
    <property type="match status" value="1"/>
</dbReference>
<evidence type="ECO:0000313" key="7">
    <source>
        <dbReference type="Proteomes" id="UP000832011"/>
    </source>
</evidence>
<dbReference type="InterPro" id="IPR050808">
    <property type="entry name" value="Phage_Integrase"/>
</dbReference>
<accession>A0ABY4DY13</accession>
<dbReference type="PANTHER" id="PTHR30629">
    <property type="entry name" value="PROPHAGE INTEGRASE"/>
    <property type="match status" value="1"/>
</dbReference>
<evidence type="ECO:0000313" key="6">
    <source>
        <dbReference type="EMBL" id="UOO87996.1"/>
    </source>
</evidence>
<dbReference type="InterPro" id="IPR013762">
    <property type="entry name" value="Integrase-like_cat_sf"/>
</dbReference>
<dbReference type="InterPro" id="IPR025166">
    <property type="entry name" value="Integrase_DNA_bind_dom"/>
</dbReference>
<dbReference type="Pfam" id="PF22022">
    <property type="entry name" value="Phage_int_M"/>
    <property type="match status" value="1"/>
</dbReference>
<name>A0ABY4DY13_9NEIS</name>
<reference evidence="6 7" key="1">
    <citation type="journal article" date="2022" name="Res Sq">
        <title>Evolution of multicellular longitudinally dividing oral cavity symbionts (Neisseriaceae).</title>
        <authorList>
            <person name="Nyongesa S."/>
            <person name="Weber P."/>
            <person name="Bernet E."/>
            <person name="Pullido F."/>
            <person name="Nieckarz M."/>
            <person name="Delaby M."/>
            <person name="Nieves C."/>
            <person name="Viehboeck T."/>
            <person name="Krause N."/>
            <person name="Rivera-Millot A."/>
            <person name="Nakamura A."/>
            <person name="Vischer N."/>
            <person name="VanNieuwenhze M."/>
            <person name="Brun Y."/>
            <person name="Cava F."/>
            <person name="Bulgheresi S."/>
            <person name="Veyrier F."/>
        </authorList>
    </citation>
    <scope>NUCLEOTIDE SEQUENCE [LARGE SCALE GENOMIC DNA]</scope>
    <source>
        <strain evidence="6 7">SN4</strain>
    </source>
</reference>
<dbReference type="Gene3D" id="1.10.150.130">
    <property type="match status" value="1"/>
</dbReference>
<dbReference type="Gene3D" id="3.30.160.390">
    <property type="entry name" value="Integrase, DNA-binding domain"/>
    <property type="match status" value="1"/>
</dbReference>
<feature type="domain" description="Tyr recombinase" evidence="5">
    <location>
        <begin position="203"/>
        <end position="376"/>
    </location>
</feature>
<evidence type="ECO:0000259" key="5">
    <source>
        <dbReference type="PROSITE" id="PS51898"/>
    </source>
</evidence>
<dbReference type="Proteomes" id="UP000832011">
    <property type="component" value="Chromosome"/>
</dbReference>
<evidence type="ECO:0000256" key="1">
    <source>
        <dbReference type="ARBA" id="ARBA00008857"/>
    </source>
</evidence>
<dbReference type="InterPro" id="IPR053876">
    <property type="entry name" value="Phage_int_M"/>
</dbReference>
<dbReference type="RefSeq" id="WP_058356566.1">
    <property type="nucleotide sequence ID" value="NZ_CABKVG010000009.1"/>
</dbReference>
<evidence type="ECO:0000256" key="3">
    <source>
        <dbReference type="ARBA" id="ARBA00023125"/>
    </source>
</evidence>